<comment type="caution">
    <text evidence="1">The sequence shown here is derived from an EMBL/GenBank/DDBJ whole genome shotgun (WGS) entry which is preliminary data.</text>
</comment>
<organism evidence="1 2">
    <name type="scientific">Trifolium medium</name>
    <dbReference type="NCBI Taxonomy" id="97028"/>
    <lineage>
        <taxon>Eukaryota</taxon>
        <taxon>Viridiplantae</taxon>
        <taxon>Streptophyta</taxon>
        <taxon>Embryophyta</taxon>
        <taxon>Tracheophyta</taxon>
        <taxon>Spermatophyta</taxon>
        <taxon>Magnoliopsida</taxon>
        <taxon>eudicotyledons</taxon>
        <taxon>Gunneridae</taxon>
        <taxon>Pentapetalae</taxon>
        <taxon>rosids</taxon>
        <taxon>fabids</taxon>
        <taxon>Fabales</taxon>
        <taxon>Fabaceae</taxon>
        <taxon>Papilionoideae</taxon>
        <taxon>50 kb inversion clade</taxon>
        <taxon>NPAAA clade</taxon>
        <taxon>Hologalegina</taxon>
        <taxon>IRL clade</taxon>
        <taxon>Trifolieae</taxon>
        <taxon>Trifolium</taxon>
    </lineage>
</organism>
<sequence length="54" mass="6316">RTKTILADWKIVNMKEEAGMFDRSMHFNIVRDMLPLSESLKCNLDAAAFYEDHL</sequence>
<keyword evidence="2" id="KW-1185">Reference proteome</keyword>
<dbReference type="AlphaFoldDB" id="A0A392UC70"/>
<evidence type="ECO:0000313" key="1">
    <source>
        <dbReference type="EMBL" id="MCI71129.1"/>
    </source>
</evidence>
<proteinExistence type="predicted"/>
<dbReference type="Proteomes" id="UP000265520">
    <property type="component" value="Unassembled WGS sequence"/>
</dbReference>
<dbReference type="EMBL" id="LXQA010790148">
    <property type="protein sequence ID" value="MCI71129.1"/>
    <property type="molecule type" value="Genomic_DNA"/>
</dbReference>
<evidence type="ECO:0000313" key="2">
    <source>
        <dbReference type="Proteomes" id="UP000265520"/>
    </source>
</evidence>
<feature type="non-terminal residue" evidence="1">
    <location>
        <position position="1"/>
    </location>
</feature>
<accession>A0A392UC70</accession>
<name>A0A392UC70_9FABA</name>
<protein>
    <submittedName>
        <fullName evidence="1">Uncharacterized protein</fullName>
    </submittedName>
</protein>
<reference evidence="1 2" key="1">
    <citation type="journal article" date="2018" name="Front. Plant Sci.">
        <title>Red Clover (Trifolium pratense) and Zigzag Clover (T. medium) - A Picture of Genomic Similarities and Differences.</title>
        <authorList>
            <person name="Dluhosova J."/>
            <person name="Istvanek J."/>
            <person name="Nedelnik J."/>
            <person name="Repkova J."/>
        </authorList>
    </citation>
    <scope>NUCLEOTIDE SEQUENCE [LARGE SCALE GENOMIC DNA]</scope>
    <source>
        <strain evidence="2">cv. 10/8</strain>
        <tissue evidence="1">Leaf</tissue>
    </source>
</reference>